<dbReference type="EMBL" id="JAWCTQ010000029">
    <property type="protein sequence ID" value="MDT9684643.1"/>
    <property type="molecule type" value="Genomic_DNA"/>
</dbReference>
<reference evidence="7 8" key="1">
    <citation type="submission" date="2023-09" db="EMBL/GenBank/DDBJ databases">
        <title>Streptomyces sp. nov.: A antagonism against Alternaria gaisen Producing Streptochlin, Isolated from Tamarix root soil.</title>
        <authorList>
            <person name="Chen Y."/>
        </authorList>
    </citation>
    <scope>NUCLEOTIDE SEQUENCE [LARGE SCALE GENOMIC DNA]</scope>
    <source>
        <strain evidence="7 8">TRM76323</strain>
    </source>
</reference>
<dbReference type="InterPro" id="IPR037057">
    <property type="entry name" value="DNA_rep_MutH/T2_RE_sf"/>
</dbReference>
<protein>
    <submittedName>
        <fullName evidence="7">NaeI family type II restriction endonuclease</fullName>
    </submittedName>
</protein>
<dbReference type="Gene3D" id="3.40.600.10">
    <property type="entry name" value="DNA mismatch repair MutH/Restriction endonuclease, type II"/>
    <property type="match status" value="1"/>
</dbReference>
<feature type="region of interest" description="Disordered" evidence="4">
    <location>
        <begin position="17"/>
        <end position="38"/>
    </location>
</feature>
<dbReference type="Pfam" id="PF00931">
    <property type="entry name" value="NB-ARC"/>
    <property type="match status" value="1"/>
</dbReference>
<proteinExistence type="predicted"/>
<dbReference type="Gene3D" id="1.10.10.10">
    <property type="entry name" value="Winged helix-like DNA-binding domain superfamily/Winged helix DNA-binding domain"/>
    <property type="match status" value="1"/>
</dbReference>
<dbReference type="PANTHER" id="PTHR47691">
    <property type="entry name" value="REGULATOR-RELATED"/>
    <property type="match status" value="1"/>
</dbReference>
<evidence type="ECO:0000256" key="2">
    <source>
        <dbReference type="ARBA" id="ARBA00022759"/>
    </source>
</evidence>
<dbReference type="SUPFAM" id="SSF48452">
    <property type="entry name" value="TPR-like"/>
    <property type="match status" value="1"/>
</dbReference>
<feature type="domain" description="Type II restriction enzyme NaeI" evidence="6">
    <location>
        <begin position="1399"/>
        <end position="1670"/>
    </location>
</feature>
<dbReference type="InterPro" id="IPR015210">
    <property type="entry name" value="NaeI"/>
</dbReference>
<dbReference type="Gene3D" id="1.25.40.10">
    <property type="entry name" value="Tetratricopeptide repeat domain"/>
    <property type="match status" value="1"/>
</dbReference>
<feature type="compositionally biased region" description="Low complexity" evidence="4">
    <location>
        <begin position="86"/>
        <end position="104"/>
    </location>
</feature>
<dbReference type="GO" id="GO:0004519">
    <property type="term" value="F:endonuclease activity"/>
    <property type="evidence" value="ECO:0007669"/>
    <property type="project" value="UniProtKB-KW"/>
</dbReference>
<evidence type="ECO:0000259" key="6">
    <source>
        <dbReference type="Pfam" id="PF09126"/>
    </source>
</evidence>
<organism evidence="7 8">
    <name type="scientific">Streptomyces tamarix</name>
    <dbReference type="NCBI Taxonomy" id="3078565"/>
    <lineage>
        <taxon>Bacteria</taxon>
        <taxon>Bacillati</taxon>
        <taxon>Actinomycetota</taxon>
        <taxon>Actinomycetes</taxon>
        <taxon>Kitasatosporales</taxon>
        <taxon>Streptomycetaceae</taxon>
        <taxon>Streptomyces</taxon>
    </lineage>
</organism>
<keyword evidence="3" id="KW-0378">Hydrolase</keyword>
<dbReference type="Proteomes" id="UP001250181">
    <property type="component" value="Unassembled WGS sequence"/>
</dbReference>
<dbReference type="InterPro" id="IPR027417">
    <property type="entry name" value="P-loop_NTPase"/>
</dbReference>
<dbReference type="InterPro" id="IPR011990">
    <property type="entry name" value="TPR-like_helical_dom_sf"/>
</dbReference>
<name>A0ABU3QQ73_9ACTN</name>
<feature type="compositionally biased region" description="Gly residues" evidence="4">
    <location>
        <begin position="23"/>
        <end position="35"/>
    </location>
</feature>
<dbReference type="PANTHER" id="PTHR47691:SF3">
    <property type="entry name" value="HTH-TYPE TRANSCRIPTIONAL REGULATOR RV0890C-RELATED"/>
    <property type="match status" value="1"/>
</dbReference>
<dbReference type="InterPro" id="IPR002182">
    <property type="entry name" value="NB-ARC"/>
</dbReference>
<keyword evidence="2 7" id="KW-0255">Endonuclease</keyword>
<gene>
    <name evidence="7" type="ORF">RND61_21670</name>
</gene>
<dbReference type="InterPro" id="IPR036388">
    <property type="entry name" value="WH-like_DNA-bd_sf"/>
</dbReference>
<feature type="domain" description="NB-ARC" evidence="5">
    <location>
        <begin position="586"/>
        <end position="720"/>
    </location>
</feature>
<dbReference type="CDD" id="cd22338">
    <property type="entry name" value="NaeI-like"/>
    <property type="match status" value="1"/>
</dbReference>
<feature type="region of interest" description="Disordered" evidence="4">
    <location>
        <begin position="544"/>
        <end position="577"/>
    </location>
</feature>
<dbReference type="InterPro" id="IPR047738">
    <property type="entry name" value="SAV_2336-like_N"/>
</dbReference>
<dbReference type="Pfam" id="PF09126">
    <property type="entry name" value="NaeI"/>
    <property type="match status" value="1"/>
</dbReference>
<feature type="compositionally biased region" description="Pro residues" evidence="4">
    <location>
        <begin position="55"/>
        <end position="65"/>
    </location>
</feature>
<dbReference type="SUPFAM" id="SSF52980">
    <property type="entry name" value="Restriction endonuclease-like"/>
    <property type="match status" value="1"/>
</dbReference>
<sequence>MSDALGRVLSALRSAAPHLDPAAGGGPGPGGGLDGTGLAEALWLAATMARHRPADPPSTGPPPSAAPGGDAPASREAGPQDPPRQPAARASDPVAPGAAARAAGTRGLHERLPGAGTRLRGHAVAAPRATGLPRALEVTRALRPWKRPWPEGRRGALDIEATVDGYARSGELIPVFAAAPERWFDLTLVVDRSPNMRVWEETLDDFTTVLDRLGAFRTLQVRDLLFDGAGRPQAPGQLRQADGRRLVVVVSDCVAAPWRAPAVWRLLREWAATTPMALLNPLPTKLWRRGGLNLPTVRFTPAAPGAHRSRLPHEAPPLLDLAGPDGAARSGAATGEGAGRDDAGAWLPIPVLSLSPHSLDRWSRAAMRGAPEGCTAVLVPPGGRLPGRSRPRAASLSPGTAAKGFLRTAAPRAVRLAVLCAPFDRLSLRLLHVIRRELVPDATTADVAEAVTSGLFELEQPAGDSGPLELVLPEEVRAVLRERLPAHEAWRVHQALDRHVASLGDGRPGLRSVAYDASGPHELPAEQEAFARASRQTLELLGLAVPGGEGPAPDGGGETDGAGATGAESDAFPPPPERFVERGHTVESLLARLADPAAGVVWVTAVRDDPGAGRTALALRAAHRFAGERHFVDMRGSSDHPVPPEAALHRLLTSLGAPDDGEARSAEELAAELAEAVTGRRVLLVLDDVPEPARMERLLPSVPGCAVLATTRVTDVAPEHRLAPLLDGEAADLLATWAGREGHEGRAALRELPAGRAWWPLTLRLIGSWIASSAAPPPAELSRMIRDSLSGRTRATPKEDLAAVLHLRLRALPAPEREALRRFVLVPTGQLTRTEAWALLGGDRAARAALDRLTAEGLLDRRAAGVYRVPEEVRRHTIREHGYGAEAAAPLLQRLVGHYLARAAALYEEDRPDSALVVNLGVRATDILDDPVSRHVWLDNALALAASAGGAPDPLPRQVPDLLLLLHVHGASASYRSRFEEAARAVIGRASARSGEPTARAVVALALSQYAAGAVADAASTLNGLPGDAWDRDDALRGPVNRLAGQLALARGAPTEAEEPLRRALDAFRADDDRFGVAATCLDLASVLTRLGRTDEVLRTVLEALGGYPDSVPHPLMRSALLALEDALATAGRYGELLSAQEALLAQYRTEGGDSRAEGLLLTRIARTLVALDRLDEAGEAARAALERLDGPGAQADREEAQRLLDEAGASPGSPKPRTIVAVETDGDPRATGEALSLALTSVAGGRDLGWSDHRLVVGDDRCLLFLPADVPLDALLSTLAERLPDELEAAGRHPAVRLAVHVGSVEGFDEGRAEAELNVRLALGMLRSAEFRALSENFPFHPALCVSPEVFGRLGHGDGLVAGRFVPREVTGADGRVVCVVLTPHVDLTAYDAELLMLARVFNDRDPDGRAMAAAVRESLDAVLAPEATGRYDVAELDEREKALIGPRLELELRRLFPAVAPFRLRLSLDGGRGWASFSRAEHGEIFLVVQADDAHARWSAGLLRMRHGMTVAPVHRDAPSPLTAQARMAVLWLHRGAPLPENVLLRLPEADRVAVLAPASVVDRAAELFRRVRERPVPEAALRAVTRRRDSARLVREAATALREEGVLVVGGNRRGRELARALRIPVPEADAYVSVRLTRRRPHHGGPSILAGGVAWVVAGPNDPVEPLPQDLPAPRRPR</sequence>
<evidence type="ECO:0000256" key="3">
    <source>
        <dbReference type="ARBA" id="ARBA00022801"/>
    </source>
</evidence>
<feature type="compositionally biased region" description="Gly residues" evidence="4">
    <location>
        <begin position="545"/>
        <end position="564"/>
    </location>
</feature>
<dbReference type="NCBIfam" id="NF041121">
    <property type="entry name" value="SAV_2336_NTERM"/>
    <property type="match status" value="1"/>
</dbReference>
<evidence type="ECO:0000256" key="1">
    <source>
        <dbReference type="ARBA" id="ARBA00022722"/>
    </source>
</evidence>
<evidence type="ECO:0000259" key="5">
    <source>
        <dbReference type="Pfam" id="PF00931"/>
    </source>
</evidence>
<comment type="caution">
    <text evidence="7">The sequence shown here is derived from an EMBL/GenBank/DDBJ whole genome shotgun (WGS) entry which is preliminary data.</text>
</comment>
<dbReference type="Gene3D" id="3.40.50.300">
    <property type="entry name" value="P-loop containing nucleotide triphosphate hydrolases"/>
    <property type="match status" value="1"/>
</dbReference>
<evidence type="ECO:0000313" key="7">
    <source>
        <dbReference type="EMBL" id="MDT9684643.1"/>
    </source>
</evidence>
<dbReference type="RefSeq" id="WP_315879698.1">
    <property type="nucleotide sequence ID" value="NZ_JAWCTQ010000029.1"/>
</dbReference>
<feature type="region of interest" description="Disordered" evidence="4">
    <location>
        <begin position="51"/>
        <end position="124"/>
    </location>
</feature>
<evidence type="ECO:0000313" key="8">
    <source>
        <dbReference type="Proteomes" id="UP001250181"/>
    </source>
</evidence>
<keyword evidence="8" id="KW-1185">Reference proteome</keyword>
<dbReference type="SUPFAM" id="SSF52540">
    <property type="entry name" value="P-loop containing nucleoside triphosphate hydrolases"/>
    <property type="match status" value="1"/>
</dbReference>
<dbReference type="InterPro" id="IPR011335">
    <property type="entry name" value="Restrct_endonuc-II-like"/>
</dbReference>
<feature type="region of interest" description="Disordered" evidence="4">
    <location>
        <begin position="377"/>
        <end position="398"/>
    </location>
</feature>
<feature type="compositionally biased region" description="Low complexity" evidence="4">
    <location>
        <begin position="377"/>
        <end position="395"/>
    </location>
</feature>
<keyword evidence="1" id="KW-0540">Nuclease</keyword>
<accession>A0ABU3QQ73</accession>
<evidence type="ECO:0000256" key="4">
    <source>
        <dbReference type="SAM" id="MobiDB-lite"/>
    </source>
</evidence>